<dbReference type="GO" id="GO:0005975">
    <property type="term" value="P:carbohydrate metabolic process"/>
    <property type="evidence" value="ECO:0007669"/>
    <property type="project" value="InterPro"/>
</dbReference>
<comment type="caution">
    <text evidence="1">The sequence shown here is derived from an EMBL/GenBank/DDBJ whole genome shotgun (WGS) entry which is preliminary data.</text>
</comment>
<dbReference type="InterPro" id="IPR008928">
    <property type="entry name" value="6-hairpin_glycosidase_sf"/>
</dbReference>
<organism evidence="1 4">
    <name type="scientific">Vibrio anguillarum</name>
    <name type="common">Listonella anguillarum</name>
    <dbReference type="NCBI Taxonomy" id="55601"/>
    <lineage>
        <taxon>Bacteria</taxon>
        <taxon>Pseudomonadati</taxon>
        <taxon>Pseudomonadota</taxon>
        <taxon>Gammaproteobacteria</taxon>
        <taxon>Vibrionales</taxon>
        <taxon>Vibrionaceae</taxon>
        <taxon>Vibrio</taxon>
    </lineage>
</organism>
<protein>
    <submittedName>
        <fullName evidence="1">Aspartate-semialdehyde dehydrogenase</fullName>
    </submittedName>
</protein>
<dbReference type="Gene3D" id="1.50.10.20">
    <property type="match status" value="1"/>
</dbReference>
<name>A0A191W2E3_VIBAN</name>
<evidence type="ECO:0000313" key="2">
    <source>
        <dbReference type="EMBL" id="MBT2919177.1"/>
    </source>
</evidence>
<dbReference type="EMBL" id="JAHGUI010000039">
    <property type="protein sequence ID" value="MBT2919177.1"/>
    <property type="molecule type" value="Genomic_DNA"/>
</dbReference>
<dbReference type="RefSeq" id="WP_064624729.1">
    <property type="nucleotide sequence ID" value="NZ_CP022099.1"/>
</dbReference>
<dbReference type="Proteomes" id="UP000786185">
    <property type="component" value="Unassembled WGS sequence"/>
</dbReference>
<reference evidence="1" key="2">
    <citation type="journal article" date="2021" name="PeerJ">
        <title>Analysis of 44 Vibrio anguillarum genomes reveals high genetic diversity.</title>
        <authorList>
            <person name="Hansen M.J."/>
            <person name="Dalsgaard I."/>
        </authorList>
    </citation>
    <scope>NUCLEOTIDE SEQUENCE</scope>
    <source>
        <strain evidence="1">850617-1/1</strain>
    </source>
</reference>
<dbReference type="OrthoDB" id="9788790at2"/>
<dbReference type="EMBL" id="SCLC01000496">
    <property type="protein sequence ID" value="MBF4436952.1"/>
    <property type="molecule type" value="Genomic_DNA"/>
</dbReference>
<evidence type="ECO:0000313" key="3">
    <source>
        <dbReference type="Proteomes" id="UP000078309"/>
    </source>
</evidence>
<dbReference type="AlphaFoldDB" id="A0A191W2E3"/>
<proteinExistence type="predicted"/>
<dbReference type="Proteomes" id="UP000078309">
    <property type="component" value="Unassembled WGS sequence"/>
</dbReference>
<evidence type="ECO:0000313" key="1">
    <source>
        <dbReference type="EMBL" id="MBF4436952.1"/>
    </source>
</evidence>
<reference evidence="2" key="3">
    <citation type="submission" date="2021-05" db="EMBL/GenBank/DDBJ databases">
        <authorList>
            <person name="Kalatzis P.G."/>
            <person name="Castillo D."/>
            <person name="D'Alvise P."/>
            <person name="Middelboe M."/>
            <person name="Gram L."/>
        </authorList>
    </citation>
    <scope>NUCLEOTIDE SEQUENCE</scope>
    <source>
        <strain evidence="2">90-11-286</strain>
    </source>
</reference>
<reference evidence="2 3" key="1">
    <citation type="journal article" date="2017" name="J. Fish Dis.">
        <title>Comparative assessment of Vibrio virulence in marine fish larvae.</title>
        <authorList>
            <person name="Ronneseth A."/>
            <person name="Castillo D."/>
            <person name="D'Alvise P."/>
            <person name="Tonnesen O."/>
            <person name="Haugland G."/>
            <person name="Grotkjaer T."/>
            <person name="Engell-Sorensen K."/>
            <person name="Norremark L."/>
            <person name="Bergh O."/>
            <person name="Wergeland H.I."/>
            <person name="Gram L."/>
        </authorList>
    </citation>
    <scope>NUCLEOTIDE SEQUENCE [LARGE SCALE GENOMIC DNA]</scope>
    <source>
        <strain evidence="2 3">90-11-286</strain>
    </source>
</reference>
<gene>
    <name evidence="1" type="ORF">ERJ77_21170</name>
    <name evidence="2" type="ORF">PL14_10790</name>
</gene>
<dbReference type="SUPFAM" id="SSF48208">
    <property type="entry name" value="Six-hairpin glycosidases"/>
    <property type="match status" value="1"/>
</dbReference>
<sequence length="390" mass="45130">MISVEDIVSSLLRDAKINDYAGKDPFDGLNSKFFYFFPRAKTGLLGLFWTQLHKRSAINFRTVFFVPDKRNPKGIGLFILGLLENYQSTNEQSYLDEAVELANWLLTQQSDRTLWGHSCWGYHFDWNARAFFVPKGKPNVITTVYVAQALWALGEIINSDKYREPAIDSANFIVKHLYTELDGECFFSYIPGETALVYNASLWGAAWVAKIASITGNSQYKKLSLAVARQSVLAQSYDGSWVYGTRHHHQFIDSFHTGYNLEALTLLADSLSTDEFKSSIELGFKFYKTQFFEADGTAKYYHNNRYPLDMHSVSQAVLTLLKVGGTADDLIMADRIISNAIEILYLKNKRRFVYQKNQYYTNKIDYIRWTKAWVYYSFSYYQRYIFLNKN</sequence>
<evidence type="ECO:0000313" key="4">
    <source>
        <dbReference type="Proteomes" id="UP000786185"/>
    </source>
</evidence>
<accession>A0A191W2E3</accession>